<dbReference type="Proteomes" id="UP000673552">
    <property type="component" value="Unassembled WGS sequence"/>
</dbReference>
<dbReference type="InterPro" id="IPR015424">
    <property type="entry name" value="PyrdxlP-dep_Trfase"/>
</dbReference>
<protein>
    <recommendedName>
        <fullName evidence="3">cysteine-S-conjugate beta-lyase</fullName>
        <ecNumber evidence="3">4.4.1.13</ecNumber>
    </recommendedName>
    <alternativeName>
        <fullName evidence="8">Cysteine-S-conjugate beta-lyase</fullName>
    </alternativeName>
</protein>
<keyword evidence="7" id="KW-0456">Lyase</keyword>
<evidence type="ECO:0000256" key="7">
    <source>
        <dbReference type="ARBA" id="ARBA00023239"/>
    </source>
</evidence>
<feature type="region of interest" description="Disordered" evidence="10">
    <location>
        <begin position="1"/>
        <end position="20"/>
    </location>
</feature>
<evidence type="ECO:0000256" key="6">
    <source>
        <dbReference type="ARBA" id="ARBA00023167"/>
    </source>
</evidence>
<evidence type="ECO:0000256" key="1">
    <source>
        <dbReference type="ARBA" id="ARBA00001933"/>
    </source>
</evidence>
<dbReference type="PANTHER" id="PTHR11808">
    <property type="entry name" value="TRANS-SULFURATION ENZYME FAMILY MEMBER"/>
    <property type="match status" value="1"/>
</dbReference>
<dbReference type="EMBL" id="JAFEUZ010000014">
    <property type="protein sequence ID" value="KAG5483304.1"/>
    <property type="molecule type" value="Genomic_DNA"/>
</dbReference>
<reference evidence="12" key="2">
    <citation type="journal article" date="2021" name="Sci. Data">
        <title>Chromosome-scale genome sequencing, assembly and annotation of six genomes from subfamily Leishmaniinae.</title>
        <authorList>
            <person name="Almutairi H."/>
            <person name="Urbaniak M.D."/>
            <person name="Bates M.D."/>
            <person name="Jariyapan N."/>
            <person name="Kwakye-Nuako G."/>
            <person name="Thomaz Soccol V."/>
            <person name="Al-Salem W.S."/>
            <person name="Dillon R.J."/>
            <person name="Bates P.A."/>
            <person name="Gatherer D."/>
        </authorList>
    </citation>
    <scope>NUCLEOTIDE SEQUENCE [LARGE SCALE GENOMIC DNA]</scope>
</reference>
<dbReference type="GO" id="GO:0047804">
    <property type="term" value="F:cysteine-S-conjugate beta-lyase activity"/>
    <property type="evidence" value="ECO:0007669"/>
    <property type="project" value="UniProtKB-EC"/>
</dbReference>
<dbReference type="OrthoDB" id="3512640at2759"/>
<evidence type="ECO:0000256" key="5">
    <source>
        <dbReference type="ARBA" id="ARBA00022898"/>
    </source>
</evidence>
<dbReference type="GeneID" id="92514846"/>
<comment type="cofactor">
    <cofactor evidence="1 9">
        <name>pyridoxal 5'-phosphate</name>
        <dbReference type="ChEBI" id="CHEBI:597326"/>
    </cofactor>
</comment>
<dbReference type="EC" id="4.4.1.13" evidence="3"/>
<dbReference type="PANTHER" id="PTHR11808:SF50">
    <property type="entry name" value="CYSTATHIONINE BETA-LYASE"/>
    <property type="match status" value="1"/>
</dbReference>
<keyword evidence="12" id="KW-1185">Reference proteome</keyword>
<comment type="caution">
    <text evidence="11">The sequence shown here is derived from an EMBL/GenBank/DDBJ whole genome shotgun (WGS) entry which is preliminary data.</text>
</comment>
<dbReference type="KEGG" id="lmat:92514846"/>
<dbReference type="InterPro" id="IPR015422">
    <property type="entry name" value="PyrdxlP-dep_Trfase_small"/>
</dbReference>
<keyword evidence="5 9" id="KW-0663">Pyridoxal phosphate</keyword>
<dbReference type="InterPro" id="IPR054542">
    <property type="entry name" value="Cys_met_metab_PP"/>
</dbReference>
<dbReference type="AlphaFoldDB" id="A0A836KPX9"/>
<dbReference type="GO" id="GO:0005737">
    <property type="term" value="C:cytoplasm"/>
    <property type="evidence" value="ECO:0007669"/>
    <property type="project" value="TreeGrafter"/>
</dbReference>
<dbReference type="Gene3D" id="3.40.640.10">
    <property type="entry name" value="Type I PLP-dependent aspartate aminotransferase-like (Major domain)"/>
    <property type="match status" value="1"/>
</dbReference>
<keyword evidence="4" id="KW-0028">Amino-acid biosynthesis</keyword>
<evidence type="ECO:0000256" key="9">
    <source>
        <dbReference type="RuleBase" id="RU362118"/>
    </source>
</evidence>
<name>A0A836KPX9_9TRYP</name>
<evidence type="ECO:0000256" key="8">
    <source>
        <dbReference type="ARBA" id="ARBA00047213"/>
    </source>
</evidence>
<keyword evidence="6" id="KW-0486">Methionine biosynthesis</keyword>
<organism evidence="11 12">
    <name type="scientific">Leishmania martiniquensis</name>
    <dbReference type="NCBI Taxonomy" id="1580590"/>
    <lineage>
        <taxon>Eukaryota</taxon>
        <taxon>Discoba</taxon>
        <taxon>Euglenozoa</taxon>
        <taxon>Kinetoplastea</taxon>
        <taxon>Metakinetoplastina</taxon>
        <taxon>Trypanosomatida</taxon>
        <taxon>Trypanosomatidae</taxon>
        <taxon>Leishmaniinae</taxon>
        <taxon>Leishmania</taxon>
    </lineage>
</organism>
<dbReference type="Pfam" id="PF01053">
    <property type="entry name" value="Cys_Met_Meta_PP"/>
    <property type="match status" value="1"/>
</dbReference>
<dbReference type="FunFam" id="3.40.640.10:FF:000046">
    <property type="entry name" value="Cystathionine gamma-lyase"/>
    <property type="match status" value="1"/>
</dbReference>
<evidence type="ECO:0000256" key="10">
    <source>
        <dbReference type="SAM" id="MobiDB-lite"/>
    </source>
</evidence>
<evidence type="ECO:0000313" key="12">
    <source>
        <dbReference type="Proteomes" id="UP000673552"/>
    </source>
</evidence>
<dbReference type="RefSeq" id="XP_067180107.1">
    <property type="nucleotide sequence ID" value="XM_067322334.1"/>
</dbReference>
<dbReference type="GO" id="GO:0071266">
    <property type="term" value="P:'de novo' L-methionine biosynthetic process"/>
    <property type="evidence" value="ECO:0007669"/>
    <property type="project" value="InterPro"/>
</dbReference>
<gene>
    <name evidence="11" type="ORF">LSCM1_04846</name>
</gene>
<dbReference type="GO" id="GO:0019346">
    <property type="term" value="P:transsulfuration"/>
    <property type="evidence" value="ECO:0007669"/>
    <property type="project" value="InterPro"/>
</dbReference>
<dbReference type="InterPro" id="IPR015421">
    <property type="entry name" value="PyrdxlP-dep_Trfase_major"/>
</dbReference>
<comment type="similarity">
    <text evidence="2 9">Belongs to the trans-sulfuration enzymes family.</text>
</comment>
<reference evidence="12" key="1">
    <citation type="journal article" date="2021" name="Microbiol. Resour. Announc.">
        <title>LGAAP: Leishmaniinae Genome Assembly and Annotation Pipeline.</title>
        <authorList>
            <person name="Almutairi H."/>
            <person name="Urbaniak M.D."/>
            <person name="Bates M.D."/>
            <person name="Jariyapan N."/>
            <person name="Kwakye-Nuako G."/>
            <person name="Thomaz-Soccol V."/>
            <person name="Al-Salem W.S."/>
            <person name="Dillon R.J."/>
            <person name="Bates P.A."/>
            <person name="Gatherer D."/>
        </authorList>
    </citation>
    <scope>NUCLEOTIDE SEQUENCE [LARGE SCALE GENOMIC DNA]</scope>
</reference>
<evidence type="ECO:0000313" key="11">
    <source>
        <dbReference type="EMBL" id="KAG5483304.1"/>
    </source>
</evidence>
<sequence>MPQEAAHTAPAAPHGDTPSGADDVEEDKCCCCCKCESHIARLEAQNHLLQERLSQMDMMHAISAAKTSINRTILTALEEERQYLEQALLPVHYNFPKGADYSELPTYPKRPHFDRAAKHPSTQVVIFDGCPNDPYHPSSMPIYQTATFVQPDIEVFGPYDYTRSGNPTRTAIETLVANLEGAHAAFAFSSGMAALQTLVTTLHSGDVILASSDLYGGMHRLLTQVTSCLGIIVVFVPTWDVEAVRKALVQNPGAKLLHLESPTNPLMRIVDIRAVCALAHAHNVKVSIDNTMMSPLRCTPLALGCDYSIHSATKFLCGHSDTMCGFICVKSEEDVKRVAFLQNAQGNALAPFDSWLLLRGIRTLSIRVEKQELNAIAVALFLSRQGHVVSRLHYAGLNPATCPQISSLTEESFYLHRSQTSGPGSVLSIETGTVKRSNAFVRACRLFKLTVSFGGCNSLVEMPCLLSHASIPKEKRMLPADLIRLSVGIEQIEDILADLTHAIAAAAAVDDSEESC</sequence>
<evidence type="ECO:0000256" key="4">
    <source>
        <dbReference type="ARBA" id="ARBA00022605"/>
    </source>
</evidence>
<accession>A0A836KPX9</accession>
<evidence type="ECO:0000256" key="2">
    <source>
        <dbReference type="ARBA" id="ARBA00009077"/>
    </source>
</evidence>
<dbReference type="InterPro" id="IPR000277">
    <property type="entry name" value="Cys/Met-Metab_PyrdxlP-dep_enz"/>
</dbReference>
<proteinExistence type="inferred from homology"/>
<dbReference type="Gene3D" id="3.90.1150.10">
    <property type="entry name" value="Aspartate Aminotransferase, domain 1"/>
    <property type="match status" value="1"/>
</dbReference>
<dbReference type="SUPFAM" id="SSF53383">
    <property type="entry name" value="PLP-dependent transferases"/>
    <property type="match status" value="1"/>
</dbReference>
<dbReference type="CDD" id="cd00614">
    <property type="entry name" value="CGS_like"/>
    <property type="match status" value="1"/>
</dbReference>
<dbReference type="NCBIfam" id="TIGR01329">
    <property type="entry name" value="cysta_beta_ly_E"/>
    <property type="match status" value="1"/>
</dbReference>
<evidence type="ECO:0000256" key="3">
    <source>
        <dbReference type="ARBA" id="ARBA00012224"/>
    </source>
</evidence>
<dbReference type="GO" id="GO:0030170">
    <property type="term" value="F:pyridoxal phosphate binding"/>
    <property type="evidence" value="ECO:0007669"/>
    <property type="project" value="InterPro"/>
</dbReference>
<dbReference type="PROSITE" id="PS00868">
    <property type="entry name" value="CYS_MET_METAB_PP"/>
    <property type="match status" value="1"/>
</dbReference>
<dbReference type="InterPro" id="IPR006238">
    <property type="entry name" value="Cys_b_lyase_euk"/>
</dbReference>